<feature type="compositionally biased region" description="Low complexity" evidence="4">
    <location>
        <begin position="693"/>
        <end position="717"/>
    </location>
</feature>
<reference evidence="5 6" key="1">
    <citation type="submission" date="2019-03" db="EMBL/GenBank/DDBJ databases">
        <title>Single cell metagenomics reveals metabolic interactions within the superorganism composed of flagellate Streblomastix strix and complex community of Bacteroidetes bacteria on its surface.</title>
        <authorList>
            <person name="Treitli S.C."/>
            <person name="Kolisko M."/>
            <person name="Husnik F."/>
            <person name="Keeling P."/>
            <person name="Hampl V."/>
        </authorList>
    </citation>
    <scope>NUCLEOTIDE SEQUENCE [LARGE SCALE GENOMIC DNA]</scope>
    <source>
        <strain evidence="5">ST1C</strain>
    </source>
</reference>
<proteinExistence type="predicted"/>
<evidence type="ECO:0000256" key="1">
    <source>
        <dbReference type="ARBA" id="ARBA00022598"/>
    </source>
</evidence>
<feature type="region of interest" description="Disordered" evidence="4">
    <location>
        <begin position="822"/>
        <end position="863"/>
    </location>
</feature>
<dbReference type="InterPro" id="IPR004344">
    <property type="entry name" value="TTL/TTLL_fam"/>
</dbReference>
<feature type="compositionally biased region" description="Polar residues" evidence="4">
    <location>
        <begin position="1106"/>
        <end position="1120"/>
    </location>
</feature>
<dbReference type="AlphaFoldDB" id="A0A5J4WI83"/>
<dbReference type="SUPFAM" id="SSF56059">
    <property type="entry name" value="Glutathione synthetase ATP-binding domain-like"/>
    <property type="match status" value="1"/>
</dbReference>
<dbReference type="GO" id="GO:0015631">
    <property type="term" value="F:tubulin binding"/>
    <property type="evidence" value="ECO:0007669"/>
    <property type="project" value="TreeGrafter"/>
</dbReference>
<dbReference type="PANTHER" id="PTHR12241">
    <property type="entry name" value="TUBULIN POLYGLUTAMYLASE"/>
    <property type="match status" value="1"/>
</dbReference>
<feature type="region of interest" description="Disordered" evidence="4">
    <location>
        <begin position="580"/>
        <end position="659"/>
    </location>
</feature>
<keyword evidence="3" id="KW-0067">ATP-binding</keyword>
<dbReference type="GO" id="GO:0036064">
    <property type="term" value="C:ciliary basal body"/>
    <property type="evidence" value="ECO:0007669"/>
    <property type="project" value="TreeGrafter"/>
</dbReference>
<keyword evidence="1" id="KW-0436">Ligase</keyword>
<feature type="compositionally biased region" description="Low complexity" evidence="4">
    <location>
        <begin position="580"/>
        <end position="600"/>
    </location>
</feature>
<feature type="compositionally biased region" description="Polar residues" evidence="4">
    <location>
        <begin position="601"/>
        <end position="617"/>
    </location>
</feature>
<accession>A0A5J4WI83</accession>
<protein>
    <submittedName>
        <fullName evidence="5">Putative tubulin polyglutamylase</fullName>
    </submittedName>
</protein>
<comment type="caution">
    <text evidence="5">The sequence shown here is derived from an EMBL/GenBank/DDBJ whole genome shotgun (WGS) entry which is preliminary data.</text>
</comment>
<feature type="compositionally biased region" description="Polar residues" evidence="4">
    <location>
        <begin position="630"/>
        <end position="650"/>
    </location>
</feature>
<evidence type="ECO:0000256" key="2">
    <source>
        <dbReference type="ARBA" id="ARBA00022741"/>
    </source>
</evidence>
<feature type="compositionally biased region" description="Low complexity" evidence="4">
    <location>
        <begin position="831"/>
        <end position="852"/>
    </location>
</feature>
<organism evidence="5 6">
    <name type="scientific">Streblomastix strix</name>
    <dbReference type="NCBI Taxonomy" id="222440"/>
    <lineage>
        <taxon>Eukaryota</taxon>
        <taxon>Metamonada</taxon>
        <taxon>Preaxostyla</taxon>
        <taxon>Oxymonadida</taxon>
        <taxon>Streblomastigidae</taxon>
        <taxon>Streblomastix</taxon>
    </lineage>
</organism>
<dbReference type="GO" id="GO:0000226">
    <property type="term" value="P:microtubule cytoskeleton organization"/>
    <property type="evidence" value="ECO:0007669"/>
    <property type="project" value="TreeGrafter"/>
</dbReference>
<dbReference type="GO" id="GO:0005524">
    <property type="term" value="F:ATP binding"/>
    <property type="evidence" value="ECO:0007669"/>
    <property type="project" value="UniProtKB-KW"/>
</dbReference>
<dbReference type="GO" id="GO:0070740">
    <property type="term" value="F:tubulin-glutamic acid ligase activity"/>
    <property type="evidence" value="ECO:0007669"/>
    <property type="project" value="TreeGrafter"/>
</dbReference>
<dbReference type="Gene3D" id="3.30.470.20">
    <property type="entry name" value="ATP-grasp fold, B domain"/>
    <property type="match status" value="1"/>
</dbReference>
<feature type="region of interest" description="Disordered" evidence="4">
    <location>
        <begin position="1090"/>
        <end position="1120"/>
    </location>
</feature>
<sequence>MEDEDEATEEDERYILDPCTPESKKEGKLCANFENCRYEHCSLYWTDLSPPCELLARLNSHQVISRFILMGELARKGTFFQHINRLRLTFPDVFKFAPRTWVLPQDKAELQEEFALADPNEKKRTYIVKPSAGTQGKGIYLAQTLTEIGADAQVVQRYVDKPFLIDGLKFDLRIYVIITSVTPLEIWLGREGLARFCTKKYEGEINKKNIENIYMHLTNYAVNKNSDSFVRAEDTLNEEKASKRSLGSVTKLLQSRGSNTDRLWESITSVIVRTCIAIHPSLVNSYAIYASEADNAINKGVSNGESDLVSAFNLSRSASHFSPIPEEHNQRKQEQKTDNTQNQSIDDQFLKYEYRQNQIREINRQKIPSSQCFHIIGFDILLDYRLRPWLLEINHSPSFVTDSDLDHVVKSRAISGAFKIGVRGLSGMKTIAETGESFTPGFREVYREYVDKACISVCNDKRFEYSPNSFQSVTYQNGSFASNRDDDYPKNAIPQQQQSSSVTQFEQLLGNDSSSSSSSSSSQPQYQQSSQYQSFQLFCQSFLTSNSFSSSLQQSIIGQEHFGGRKLAVSYGGGYSHPITTSSSPQIISSSYSSSQSSSQLNKSGDTTSRRSLSNGRKQNKKVESILSPKKSSQFPPQITSPLNPNNKKQSSNTSNYYNPYSSNRFKIKRLSECSSNPFFSLFALNNGLQQSSSNSYQSSYTQSTSSLSSQSHYSQLRPPDVNGIGSGSRPQCLGVLGGWKPITSNTRFCSFVKAVGLGISFHKFHLIQEQNDDEDDRSKSKDDKQGKINDRNDINEEDDPFSIISRLFYQSLAMEYDKITNEDDDDDTQKNPQQQSSSSSLSTSTNQQETNNKNKKSIPPLPQIRALTGGELEIIFRDVTRHCTQSSNTTSVNSSSTYGSSNVHLSGIRASITRITGPQNIKTDNRTFNAPFSYKYLQPQSANSPFLHSYSYSNMISGSGTLSSISQSINQNTAQMGYGEFCSACVVVASRAFPFTNPIGSTSASAQQLSEKIRLNMQPFQLINQAKAPSAIYLSLLSLIVYLELRFLRNVILPGLYGMSNNSLFNPASSSSLLRQYLKFEGIKVQQYPNEQTIKSTPKHESKPNLRSSSLSPFQNSPLLGTLQNTYRLLSNTEKKQKRTLNIKTAQTQQKKRKQEVKLIKIIQIKINQQDQVQSNDQQSNRDERDN</sequence>
<feature type="compositionally biased region" description="Basic and acidic residues" evidence="4">
    <location>
        <begin position="325"/>
        <end position="337"/>
    </location>
</feature>
<keyword evidence="2" id="KW-0547">Nucleotide-binding</keyword>
<feature type="region of interest" description="Disordered" evidence="4">
    <location>
        <begin position="771"/>
        <end position="798"/>
    </location>
</feature>
<feature type="compositionally biased region" description="Basic and acidic residues" evidence="4">
    <location>
        <begin position="777"/>
        <end position="795"/>
    </location>
</feature>
<evidence type="ECO:0000256" key="3">
    <source>
        <dbReference type="ARBA" id="ARBA00022840"/>
    </source>
</evidence>
<dbReference type="Proteomes" id="UP000324800">
    <property type="component" value="Unassembled WGS sequence"/>
</dbReference>
<dbReference type="Pfam" id="PF03133">
    <property type="entry name" value="TTL"/>
    <property type="match status" value="2"/>
</dbReference>
<name>A0A5J4WI83_9EUKA</name>
<feature type="region of interest" description="Disordered" evidence="4">
    <location>
        <begin position="321"/>
        <end position="342"/>
    </location>
</feature>
<evidence type="ECO:0000313" key="5">
    <source>
        <dbReference type="EMBL" id="KAA6394687.1"/>
    </source>
</evidence>
<dbReference type="PROSITE" id="PS51221">
    <property type="entry name" value="TTL"/>
    <property type="match status" value="1"/>
</dbReference>
<evidence type="ECO:0000313" key="6">
    <source>
        <dbReference type="Proteomes" id="UP000324800"/>
    </source>
</evidence>
<dbReference type="EMBL" id="SNRW01001877">
    <property type="protein sequence ID" value="KAA6394687.1"/>
    <property type="molecule type" value="Genomic_DNA"/>
</dbReference>
<evidence type="ECO:0000256" key="4">
    <source>
        <dbReference type="SAM" id="MobiDB-lite"/>
    </source>
</evidence>
<gene>
    <name evidence="5" type="ORF">EZS28_009789</name>
</gene>
<dbReference type="OrthoDB" id="202825at2759"/>
<feature type="region of interest" description="Disordered" evidence="4">
    <location>
        <begin position="693"/>
        <end position="726"/>
    </location>
</feature>